<dbReference type="Pfam" id="PF01230">
    <property type="entry name" value="HIT"/>
    <property type="match status" value="1"/>
</dbReference>
<sequence>MEDCFICNKHAGNIQTSGAVIYEDEYVYVGHIDRNGNPNYLGHIMIDLKRHVPTLGDMNMEEAMAFGKAMARMSRALMEVEKAEHIYSYVTGHAVPHLHMHLVPRYPNTPKEFWGPFAVYDWSDAPFGDNNEVITLCNRIKSHLENNQSE</sequence>
<dbReference type="InterPro" id="IPR001310">
    <property type="entry name" value="Histidine_triad_HIT"/>
</dbReference>
<evidence type="ECO:0000256" key="3">
    <source>
        <dbReference type="PROSITE-ProRule" id="PRU00464"/>
    </source>
</evidence>
<evidence type="ECO:0000256" key="2">
    <source>
        <dbReference type="PIRSR" id="PIRSR601310-3"/>
    </source>
</evidence>
<dbReference type="SUPFAM" id="SSF54197">
    <property type="entry name" value="HIT-like"/>
    <property type="match status" value="1"/>
</dbReference>
<name>A0A920C5T0_9BACI</name>
<evidence type="ECO:0000313" key="6">
    <source>
        <dbReference type="Proteomes" id="UP000676917"/>
    </source>
</evidence>
<evidence type="ECO:0000313" key="5">
    <source>
        <dbReference type="EMBL" id="GIO27176.1"/>
    </source>
</evidence>
<dbReference type="GO" id="GO:0003824">
    <property type="term" value="F:catalytic activity"/>
    <property type="evidence" value="ECO:0007669"/>
    <property type="project" value="InterPro"/>
</dbReference>
<feature type="short sequence motif" description="Histidine triad motif" evidence="2 3">
    <location>
        <begin position="97"/>
        <end position="101"/>
    </location>
</feature>
<feature type="active site" description="Tele-AMP-histidine intermediate" evidence="1">
    <location>
        <position position="99"/>
    </location>
</feature>
<dbReference type="InterPro" id="IPR036265">
    <property type="entry name" value="HIT-like_sf"/>
</dbReference>
<dbReference type="InterPro" id="IPR011146">
    <property type="entry name" value="HIT-like"/>
</dbReference>
<dbReference type="AlphaFoldDB" id="A0A920C5T0"/>
<feature type="domain" description="HIT" evidence="4">
    <location>
        <begin position="38"/>
        <end position="112"/>
    </location>
</feature>
<dbReference type="GO" id="GO:0009117">
    <property type="term" value="P:nucleotide metabolic process"/>
    <property type="evidence" value="ECO:0007669"/>
    <property type="project" value="TreeGrafter"/>
</dbReference>
<dbReference type="Gene3D" id="3.30.428.10">
    <property type="entry name" value="HIT-like"/>
    <property type="match status" value="1"/>
</dbReference>
<dbReference type="PROSITE" id="PS51084">
    <property type="entry name" value="HIT_2"/>
    <property type="match status" value="1"/>
</dbReference>
<gene>
    <name evidence="5" type="ORF">J43TS3_17870</name>
</gene>
<accession>A0A920C5T0</accession>
<dbReference type="RefSeq" id="WP_212920679.1">
    <property type="nucleotide sequence ID" value="NZ_BORP01000003.1"/>
</dbReference>
<dbReference type="PANTHER" id="PTHR46648:SF1">
    <property type="entry name" value="ADENOSINE 5'-MONOPHOSPHORAMIDASE HNT1"/>
    <property type="match status" value="1"/>
</dbReference>
<proteinExistence type="predicted"/>
<evidence type="ECO:0000256" key="1">
    <source>
        <dbReference type="PIRSR" id="PIRSR601310-1"/>
    </source>
</evidence>
<comment type="caution">
    <text evidence="5">The sequence shown here is derived from an EMBL/GenBank/DDBJ whole genome shotgun (WGS) entry which is preliminary data.</text>
</comment>
<reference evidence="5" key="1">
    <citation type="submission" date="2021-03" db="EMBL/GenBank/DDBJ databases">
        <title>Antimicrobial resistance genes in bacteria isolated from Japanese honey, and their potential for conferring macrolide and lincosamide resistance in the American foulbrood pathogen Paenibacillus larvae.</title>
        <authorList>
            <person name="Okamoto M."/>
            <person name="Kumagai M."/>
            <person name="Kanamori H."/>
            <person name="Takamatsu D."/>
        </authorList>
    </citation>
    <scope>NUCLEOTIDE SEQUENCE</scope>
    <source>
        <strain evidence="5">J43TS3</strain>
    </source>
</reference>
<dbReference type="PANTHER" id="PTHR46648">
    <property type="entry name" value="HIT FAMILY PROTEIN 1"/>
    <property type="match status" value="1"/>
</dbReference>
<keyword evidence="6" id="KW-1185">Reference proteome</keyword>
<organism evidence="5 6">
    <name type="scientific">Ornithinibacillus bavariensis</name>
    <dbReference type="NCBI Taxonomy" id="545502"/>
    <lineage>
        <taxon>Bacteria</taxon>
        <taxon>Bacillati</taxon>
        <taxon>Bacillota</taxon>
        <taxon>Bacilli</taxon>
        <taxon>Bacillales</taxon>
        <taxon>Bacillaceae</taxon>
        <taxon>Ornithinibacillus</taxon>
    </lineage>
</organism>
<evidence type="ECO:0000259" key="4">
    <source>
        <dbReference type="PROSITE" id="PS51084"/>
    </source>
</evidence>
<dbReference type="Proteomes" id="UP000676917">
    <property type="component" value="Unassembled WGS sequence"/>
</dbReference>
<protein>
    <submittedName>
        <fullName evidence="5">HIT family protein</fullName>
    </submittedName>
</protein>
<dbReference type="EMBL" id="BORP01000003">
    <property type="protein sequence ID" value="GIO27176.1"/>
    <property type="molecule type" value="Genomic_DNA"/>
</dbReference>